<name>A0A261Y2T7_9FUNG</name>
<protein>
    <submittedName>
        <fullName evidence="2">Uncharacterized protein</fullName>
    </submittedName>
</protein>
<feature type="signal peptide" evidence="1">
    <location>
        <begin position="1"/>
        <end position="24"/>
    </location>
</feature>
<proteinExistence type="predicted"/>
<dbReference type="Proteomes" id="UP000242875">
    <property type="component" value="Unassembled WGS sequence"/>
</dbReference>
<gene>
    <name evidence="2" type="ORF">BZG36_02525</name>
</gene>
<evidence type="ECO:0000256" key="1">
    <source>
        <dbReference type="SAM" id="SignalP"/>
    </source>
</evidence>
<dbReference type="EMBL" id="MVBO01000027">
    <property type="protein sequence ID" value="OZJ04878.1"/>
    <property type="molecule type" value="Genomic_DNA"/>
</dbReference>
<keyword evidence="1" id="KW-0732">Signal</keyword>
<dbReference type="AlphaFoldDB" id="A0A261Y2T7"/>
<organism evidence="2 3">
    <name type="scientific">Bifiguratus adelaidae</name>
    <dbReference type="NCBI Taxonomy" id="1938954"/>
    <lineage>
        <taxon>Eukaryota</taxon>
        <taxon>Fungi</taxon>
        <taxon>Fungi incertae sedis</taxon>
        <taxon>Mucoromycota</taxon>
        <taxon>Mucoromycotina</taxon>
        <taxon>Endogonomycetes</taxon>
        <taxon>Endogonales</taxon>
        <taxon>Endogonales incertae sedis</taxon>
        <taxon>Bifiguratus</taxon>
    </lineage>
</organism>
<accession>A0A261Y2T7</accession>
<reference evidence="2 3" key="1">
    <citation type="journal article" date="2017" name="Mycologia">
        <title>Bifiguratus adelaidae, gen. et sp. nov., a new member of Mucoromycotina in endophytic and soil-dwelling habitats.</title>
        <authorList>
            <person name="Torres-Cruz T.J."/>
            <person name="Billingsley Tobias T.L."/>
            <person name="Almatruk M."/>
            <person name="Hesse C."/>
            <person name="Kuske C.R."/>
            <person name="Desiro A."/>
            <person name="Benucci G.M."/>
            <person name="Bonito G."/>
            <person name="Stajich J.E."/>
            <person name="Dunlap C."/>
            <person name="Arnold A.E."/>
            <person name="Porras-Alfaro A."/>
        </authorList>
    </citation>
    <scope>NUCLEOTIDE SEQUENCE [LARGE SCALE GENOMIC DNA]</scope>
    <source>
        <strain evidence="2 3">AZ0501</strain>
    </source>
</reference>
<feature type="chain" id="PRO_5012514904" evidence="1">
    <location>
        <begin position="25"/>
        <end position="280"/>
    </location>
</feature>
<keyword evidence="3" id="KW-1185">Reference proteome</keyword>
<evidence type="ECO:0000313" key="2">
    <source>
        <dbReference type="EMBL" id="OZJ04878.1"/>
    </source>
</evidence>
<comment type="caution">
    <text evidence="2">The sequence shown here is derived from an EMBL/GenBank/DDBJ whole genome shotgun (WGS) entry which is preliminary data.</text>
</comment>
<evidence type="ECO:0000313" key="3">
    <source>
        <dbReference type="Proteomes" id="UP000242875"/>
    </source>
</evidence>
<sequence length="280" mass="28621">MAIPTLHWLSFIATVQSLLLLSQARPYPYWHFARDGGNQTAQSALLAQASQLASANSTSPNDALGKVLAMASNDFKSAWQSMAITPVALASSPAVSINSIPTVLSNAAATGSSVSSIPIASASAVASSSALPSLAIASDSQILAPLATPTPFLLRKRALSASSSQDLLSDADLAASSSASSSAQTAATIIPTWWPSVDDVSPTAASAAADSLTETESSAAAAITPAPLNDINSSHRRHDDNFDDLWSDDDTTPSAQTFTATLGGGPSADDFLQISNDLTF</sequence>